<keyword evidence="3" id="KW-1185">Reference proteome</keyword>
<dbReference type="PANTHER" id="PTHR43685">
    <property type="entry name" value="GLYCOSYLTRANSFERASE"/>
    <property type="match status" value="1"/>
</dbReference>
<dbReference type="GO" id="GO:0016757">
    <property type="term" value="F:glycosyltransferase activity"/>
    <property type="evidence" value="ECO:0007669"/>
    <property type="project" value="UniProtKB-KW"/>
</dbReference>
<keyword evidence="2" id="KW-0808">Transferase</keyword>
<protein>
    <submittedName>
        <fullName evidence="2">Succinoglycan biosynthesis protein ExoM</fullName>
        <ecNumber evidence="2">2.4.-.-</ecNumber>
    </submittedName>
</protein>
<dbReference type="Gene3D" id="3.90.550.10">
    <property type="entry name" value="Spore Coat Polysaccharide Biosynthesis Protein SpsA, Chain A"/>
    <property type="match status" value="1"/>
</dbReference>
<evidence type="ECO:0000259" key="1">
    <source>
        <dbReference type="Pfam" id="PF00535"/>
    </source>
</evidence>
<dbReference type="RefSeq" id="WP_168067312.1">
    <property type="nucleotide sequence ID" value="NZ_JAATJC010000001.1"/>
</dbReference>
<dbReference type="EC" id="2.4.-.-" evidence="2"/>
<reference evidence="2 3" key="1">
    <citation type="submission" date="2020-03" db="EMBL/GenBank/DDBJ databases">
        <title>Genomic Encyclopedia of Type Strains, Phase IV (KMG-IV): sequencing the most valuable type-strain genomes for metagenomic binning, comparative biology and taxonomic classification.</title>
        <authorList>
            <person name="Goeker M."/>
        </authorList>
    </citation>
    <scope>NUCLEOTIDE SEQUENCE [LARGE SCALE GENOMIC DNA]</scope>
    <source>
        <strain evidence="2 3">DSM 16846</strain>
    </source>
</reference>
<dbReference type="Pfam" id="PF00535">
    <property type="entry name" value="Glycos_transf_2"/>
    <property type="match status" value="1"/>
</dbReference>
<evidence type="ECO:0000313" key="2">
    <source>
        <dbReference type="EMBL" id="NJC04503.1"/>
    </source>
</evidence>
<sequence length="318" mass="34660">MEIQLEKRVSAGGERVKIAVAVCTFKRNDLLARLLTSLEAAARQVADQAEVGVALVDDTPEGQARPVAEAFADRFGLGLAYAISGKKNISLARNLALETAIGMADWTAMTDDDCEVPSHWLEAMLAAQQSTGAQAVTGRMVRRVPEGSPKWIVDEPFLELGVDEWPDGAELTSAATFNTMISNEWLKRHSDVRFDPHFGVIGGEDMVFFRAAHAAGLTIRYAKQGFVYENEPADRATLAYQLYAYFWHGNSAALSSMQSGVSRGRMTVHAGASLARAFLRPVKRLASGQKPQLRFTLAQILHATGKGLGTFGLRVEHR</sequence>
<name>A0A7X5Y4E0_9SPHN</name>
<comment type="caution">
    <text evidence="2">The sequence shown here is derived from an EMBL/GenBank/DDBJ whole genome shotgun (WGS) entry which is preliminary data.</text>
</comment>
<dbReference type="AlphaFoldDB" id="A0A7X5Y4E0"/>
<dbReference type="Proteomes" id="UP000558192">
    <property type="component" value="Unassembled WGS sequence"/>
</dbReference>
<dbReference type="InterPro" id="IPR001173">
    <property type="entry name" value="Glyco_trans_2-like"/>
</dbReference>
<dbReference type="SUPFAM" id="SSF53448">
    <property type="entry name" value="Nucleotide-diphospho-sugar transferases"/>
    <property type="match status" value="1"/>
</dbReference>
<evidence type="ECO:0000313" key="3">
    <source>
        <dbReference type="Proteomes" id="UP000558192"/>
    </source>
</evidence>
<gene>
    <name evidence="2" type="ORF">GGQ97_000296</name>
</gene>
<proteinExistence type="predicted"/>
<keyword evidence="2" id="KW-0328">Glycosyltransferase</keyword>
<dbReference type="InterPro" id="IPR029044">
    <property type="entry name" value="Nucleotide-diphossugar_trans"/>
</dbReference>
<dbReference type="InterPro" id="IPR050834">
    <property type="entry name" value="Glycosyltransf_2"/>
</dbReference>
<organism evidence="2 3">
    <name type="scientific">Sphingomonas kaistensis</name>
    <dbReference type="NCBI Taxonomy" id="298708"/>
    <lineage>
        <taxon>Bacteria</taxon>
        <taxon>Pseudomonadati</taxon>
        <taxon>Pseudomonadota</taxon>
        <taxon>Alphaproteobacteria</taxon>
        <taxon>Sphingomonadales</taxon>
        <taxon>Sphingomonadaceae</taxon>
        <taxon>Sphingomonas</taxon>
    </lineage>
</organism>
<dbReference type="PANTHER" id="PTHR43685:SF11">
    <property type="entry name" value="GLYCOSYLTRANSFERASE TAGX-RELATED"/>
    <property type="match status" value="1"/>
</dbReference>
<dbReference type="EMBL" id="JAATJC010000001">
    <property type="protein sequence ID" value="NJC04503.1"/>
    <property type="molecule type" value="Genomic_DNA"/>
</dbReference>
<accession>A0A7X5Y4E0</accession>
<feature type="domain" description="Glycosyltransferase 2-like" evidence="1">
    <location>
        <begin position="20"/>
        <end position="156"/>
    </location>
</feature>